<organism evidence="1 2">
    <name type="scientific">Thalassotalea marina</name>
    <dbReference type="NCBI Taxonomy" id="1673741"/>
    <lineage>
        <taxon>Bacteria</taxon>
        <taxon>Pseudomonadati</taxon>
        <taxon>Pseudomonadota</taxon>
        <taxon>Gammaproteobacteria</taxon>
        <taxon>Alteromonadales</taxon>
        <taxon>Colwelliaceae</taxon>
        <taxon>Thalassotalea</taxon>
    </lineage>
</organism>
<reference evidence="1" key="2">
    <citation type="submission" date="2020-09" db="EMBL/GenBank/DDBJ databases">
        <authorList>
            <person name="Sun Q."/>
            <person name="Kim S."/>
        </authorList>
    </citation>
    <scope>NUCLEOTIDE SEQUENCE</scope>
    <source>
        <strain evidence="1">KCTC 42731</strain>
    </source>
</reference>
<comment type="caution">
    <text evidence="1">The sequence shown here is derived from an EMBL/GenBank/DDBJ whole genome shotgun (WGS) entry which is preliminary data.</text>
</comment>
<protein>
    <submittedName>
        <fullName evidence="1">Uncharacterized protein</fullName>
    </submittedName>
</protein>
<dbReference type="AlphaFoldDB" id="A0A919BL33"/>
<dbReference type="RefSeq" id="WP_189770738.1">
    <property type="nucleotide sequence ID" value="NZ_BNCK01000005.1"/>
</dbReference>
<dbReference type="Proteomes" id="UP000623842">
    <property type="component" value="Unassembled WGS sequence"/>
</dbReference>
<name>A0A919BL33_9GAMM</name>
<accession>A0A919BL33</accession>
<keyword evidence="2" id="KW-1185">Reference proteome</keyword>
<evidence type="ECO:0000313" key="1">
    <source>
        <dbReference type="EMBL" id="GHF94565.1"/>
    </source>
</evidence>
<sequence>MKIANTPAATLINTLNSHSDSAKIESKQGIEDAVKAVAAQHNTKSDDSLSNNQNIREINDIVVTVYEPQRFQKVSQTLYFGELPSLFRQMQSHYQDFNTQLNNTDPQLTNKNWGFSIDEKGSFVVNGDITEDEKSYLEHKLNSNLELLGLAQQIPDVLIKGLSYDRGTDGKAEAWGKYDVNIDNFQDIIDIKEVLDVTYTERNDSGIFAEYFDMFKFPENIASQLRRNAQVKFNY</sequence>
<dbReference type="EMBL" id="BNCK01000005">
    <property type="protein sequence ID" value="GHF94565.1"/>
    <property type="molecule type" value="Genomic_DNA"/>
</dbReference>
<reference evidence="1" key="1">
    <citation type="journal article" date="2014" name="Int. J. Syst. Evol. Microbiol.">
        <title>Complete genome sequence of Corynebacterium casei LMG S-19264T (=DSM 44701T), isolated from a smear-ripened cheese.</title>
        <authorList>
            <consortium name="US DOE Joint Genome Institute (JGI-PGF)"/>
            <person name="Walter F."/>
            <person name="Albersmeier A."/>
            <person name="Kalinowski J."/>
            <person name="Ruckert C."/>
        </authorList>
    </citation>
    <scope>NUCLEOTIDE SEQUENCE</scope>
    <source>
        <strain evidence="1">KCTC 42731</strain>
    </source>
</reference>
<gene>
    <name evidence="1" type="ORF">GCM10017161_23520</name>
</gene>
<proteinExistence type="predicted"/>
<evidence type="ECO:0000313" key="2">
    <source>
        <dbReference type="Proteomes" id="UP000623842"/>
    </source>
</evidence>